<evidence type="ECO:0000313" key="1">
    <source>
        <dbReference type="EMBL" id="OHA34208.1"/>
    </source>
</evidence>
<evidence type="ECO:0000313" key="2">
    <source>
        <dbReference type="Proteomes" id="UP000176221"/>
    </source>
</evidence>
<dbReference type="AlphaFoldDB" id="A0A1G2NDN1"/>
<gene>
    <name evidence="1" type="ORF">A2928_04800</name>
</gene>
<dbReference type="EMBL" id="MHRX01000014">
    <property type="protein sequence ID" value="OHA34208.1"/>
    <property type="molecule type" value="Genomic_DNA"/>
</dbReference>
<sequence>MKIRKVFRKAQQVVIRNLETNSWDIWNRDKTKSAHERKVNNLIREFEKRGYSATTIETTESRQKWHCYDGGTTAVNVFETNFAFKLLQR</sequence>
<name>A0A1G2NDN1_9BACT</name>
<comment type="caution">
    <text evidence="1">The sequence shown here is derived from an EMBL/GenBank/DDBJ whole genome shotgun (WGS) entry which is preliminary data.</text>
</comment>
<dbReference type="Proteomes" id="UP000176221">
    <property type="component" value="Unassembled WGS sequence"/>
</dbReference>
<organism evidence="1 2">
    <name type="scientific">Candidatus Taylorbacteria bacterium RIFCSPLOWO2_01_FULL_45_15b</name>
    <dbReference type="NCBI Taxonomy" id="1802319"/>
    <lineage>
        <taxon>Bacteria</taxon>
        <taxon>Candidatus Tayloriibacteriota</taxon>
    </lineage>
</organism>
<reference evidence="1 2" key="1">
    <citation type="journal article" date="2016" name="Nat. Commun.">
        <title>Thousands of microbial genomes shed light on interconnected biogeochemical processes in an aquifer system.</title>
        <authorList>
            <person name="Anantharaman K."/>
            <person name="Brown C.T."/>
            <person name="Hug L.A."/>
            <person name="Sharon I."/>
            <person name="Castelle C.J."/>
            <person name="Probst A.J."/>
            <person name="Thomas B.C."/>
            <person name="Singh A."/>
            <person name="Wilkins M.J."/>
            <person name="Karaoz U."/>
            <person name="Brodie E.L."/>
            <person name="Williams K.H."/>
            <person name="Hubbard S.S."/>
            <person name="Banfield J.F."/>
        </authorList>
    </citation>
    <scope>NUCLEOTIDE SEQUENCE [LARGE SCALE GENOMIC DNA]</scope>
</reference>
<protein>
    <submittedName>
        <fullName evidence="1">Uncharacterized protein</fullName>
    </submittedName>
</protein>
<proteinExistence type="predicted"/>
<accession>A0A1G2NDN1</accession>